<evidence type="ECO:0000313" key="2">
    <source>
        <dbReference type="EMBL" id="GAO48198.1"/>
    </source>
</evidence>
<keyword evidence="3" id="KW-1185">Reference proteome</keyword>
<sequence length="109" mass="11656">MAIEFLELNSKEYVNPKIWSSSPVRFGSHARDWIECAAFIMWPVLPGKSSSTDRDWKGDSSSEDCVHGSCSNSPISTSAVDNIAISCANVSSSGHDTLGQSLSLSAQSS</sequence>
<dbReference type="AlphaFoldDB" id="A0A0E9NEG0"/>
<feature type="compositionally biased region" description="Basic and acidic residues" evidence="1">
    <location>
        <begin position="51"/>
        <end position="66"/>
    </location>
</feature>
<evidence type="ECO:0000256" key="1">
    <source>
        <dbReference type="SAM" id="MobiDB-lite"/>
    </source>
</evidence>
<reference evidence="2 3" key="2">
    <citation type="journal article" date="2014" name="J. Gen. Appl. Microbiol.">
        <title>The early diverging ascomycetous budding yeast Saitoella complicata has three histone deacetylases belonging to the Clr6, Hos2, and Rpd3 lineages.</title>
        <authorList>
            <person name="Nishida H."/>
            <person name="Matsumoto T."/>
            <person name="Kondo S."/>
            <person name="Hamamoto M."/>
            <person name="Yoshikawa H."/>
        </authorList>
    </citation>
    <scope>NUCLEOTIDE SEQUENCE [LARGE SCALE GENOMIC DNA]</scope>
    <source>
        <strain evidence="2 3">NRRL Y-17804</strain>
    </source>
</reference>
<dbReference type="Proteomes" id="UP000033140">
    <property type="component" value="Unassembled WGS sequence"/>
</dbReference>
<reference evidence="2 3" key="1">
    <citation type="journal article" date="2011" name="J. Gen. Appl. Microbiol.">
        <title>Draft genome sequencing of the enigmatic yeast Saitoella complicata.</title>
        <authorList>
            <person name="Nishida H."/>
            <person name="Hamamoto M."/>
            <person name="Sugiyama J."/>
        </authorList>
    </citation>
    <scope>NUCLEOTIDE SEQUENCE [LARGE SCALE GENOMIC DNA]</scope>
    <source>
        <strain evidence="2 3">NRRL Y-17804</strain>
    </source>
</reference>
<comment type="caution">
    <text evidence="2">The sequence shown here is derived from an EMBL/GenBank/DDBJ whole genome shotgun (WGS) entry which is preliminary data.</text>
</comment>
<reference evidence="2 3" key="3">
    <citation type="journal article" date="2015" name="Genome Announc.">
        <title>Draft Genome Sequence of the Archiascomycetous Yeast Saitoella complicata.</title>
        <authorList>
            <person name="Yamauchi K."/>
            <person name="Kondo S."/>
            <person name="Hamamoto M."/>
            <person name="Takahashi Y."/>
            <person name="Ogura Y."/>
            <person name="Hayashi T."/>
            <person name="Nishida H."/>
        </authorList>
    </citation>
    <scope>NUCLEOTIDE SEQUENCE [LARGE SCALE GENOMIC DNA]</scope>
    <source>
        <strain evidence="2 3">NRRL Y-17804</strain>
    </source>
</reference>
<evidence type="ECO:0000313" key="3">
    <source>
        <dbReference type="Proteomes" id="UP000033140"/>
    </source>
</evidence>
<gene>
    <name evidence="2" type="ORF">G7K_2378-t1</name>
</gene>
<accession>A0A0E9NEG0</accession>
<feature type="region of interest" description="Disordered" evidence="1">
    <location>
        <begin position="48"/>
        <end position="69"/>
    </location>
</feature>
<proteinExistence type="predicted"/>
<name>A0A0E9NEG0_SAICN</name>
<dbReference type="EMBL" id="BACD03000013">
    <property type="protein sequence ID" value="GAO48198.1"/>
    <property type="molecule type" value="Genomic_DNA"/>
</dbReference>
<protein>
    <submittedName>
        <fullName evidence="2">Uncharacterized protein</fullName>
    </submittedName>
</protein>
<organism evidence="2 3">
    <name type="scientific">Saitoella complicata (strain BCRC 22490 / CBS 7301 / JCM 7358 / NBRC 10748 / NRRL Y-17804)</name>
    <dbReference type="NCBI Taxonomy" id="698492"/>
    <lineage>
        <taxon>Eukaryota</taxon>
        <taxon>Fungi</taxon>
        <taxon>Dikarya</taxon>
        <taxon>Ascomycota</taxon>
        <taxon>Taphrinomycotina</taxon>
        <taxon>Taphrinomycotina incertae sedis</taxon>
        <taxon>Saitoella</taxon>
    </lineage>
</organism>